<organism evidence="2 3">
    <name type="scientific">Phaeomoniella chlamydospora</name>
    <name type="common">Phaeoacremonium chlamydosporum</name>
    <dbReference type="NCBI Taxonomy" id="158046"/>
    <lineage>
        <taxon>Eukaryota</taxon>
        <taxon>Fungi</taxon>
        <taxon>Dikarya</taxon>
        <taxon>Ascomycota</taxon>
        <taxon>Pezizomycotina</taxon>
        <taxon>Eurotiomycetes</taxon>
        <taxon>Chaetothyriomycetidae</taxon>
        <taxon>Phaeomoniellales</taxon>
        <taxon>Phaeomoniellaceae</taxon>
        <taxon>Phaeomoniella</taxon>
    </lineage>
</organism>
<dbReference type="OrthoDB" id="10261408at2759"/>
<sequence length="411" mass="45999">MGRPRKTHHSNNAESSTPSISRQESSTSNLSTPSVTNSHLPDLSTGEQISPEFWATFTRTYMPPPGAPITDKPPTLPETIPQSTDVVAESQHQLSMPHGPGLYDENFWSDYSTNYVPTPANVPIDVSHLGTMYPPSGNITIDGLIPSCACLPNIYLTLSTLSSLQSFPVDHQTLETLQTAAHTAYSAVYCRVCLTSFQAGLQNLMLVTTLLTTLADSWNRILHTTAYELWQGFYGSIDIASEDGLPKRPWDEREEPYWRLWARQLVYKNVFGTKQAYFPITPQSFPSSPPLSDSENPSNDNSNQYDKIPLTVSTICDALERRQKMFHNEIPQTDEFSRPQCDPSMQAIAAYLNAQTEANKQHHQQAQKNRSGSSPVDHDPRPEHICLSLVQQIRMIMEGMAMTMGIQQRQQ</sequence>
<feature type="compositionally biased region" description="Polar residues" evidence="1">
    <location>
        <begin position="357"/>
        <end position="374"/>
    </location>
</feature>
<name>A0A0G2E626_PHACM</name>
<evidence type="ECO:0000313" key="3">
    <source>
        <dbReference type="Proteomes" id="UP000053317"/>
    </source>
</evidence>
<dbReference type="AlphaFoldDB" id="A0A0G2E626"/>
<feature type="region of interest" description="Disordered" evidence="1">
    <location>
        <begin position="1"/>
        <end position="46"/>
    </location>
</feature>
<feature type="region of interest" description="Disordered" evidence="1">
    <location>
        <begin position="357"/>
        <end position="382"/>
    </location>
</feature>
<accession>A0A0G2E626</accession>
<feature type="region of interest" description="Disordered" evidence="1">
    <location>
        <begin position="282"/>
        <end position="307"/>
    </location>
</feature>
<comment type="caution">
    <text evidence="2">The sequence shown here is derived from an EMBL/GenBank/DDBJ whole genome shotgun (WGS) entry which is preliminary data.</text>
</comment>
<protein>
    <submittedName>
        <fullName evidence="2">Putative c6 finger domain-containing protein</fullName>
    </submittedName>
</protein>
<dbReference type="Proteomes" id="UP000053317">
    <property type="component" value="Unassembled WGS sequence"/>
</dbReference>
<reference evidence="2 3" key="1">
    <citation type="submission" date="2015-05" db="EMBL/GenBank/DDBJ databases">
        <title>Distinctive expansion of gene families associated with plant cell wall degradation and secondary metabolism in the genomes of grapevine trunk pathogens.</title>
        <authorList>
            <person name="Lawrence D.P."/>
            <person name="Travadon R."/>
            <person name="Rolshausen P.E."/>
            <person name="Baumgartner K."/>
        </authorList>
    </citation>
    <scope>NUCLEOTIDE SEQUENCE [LARGE SCALE GENOMIC DNA]</scope>
    <source>
        <strain evidence="2">UCRPC4</strain>
    </source>
</reference>
<evidence type="ECO:0000256" key="1">
    <source>
        <dbReference type="SAM" id="MobiDB-lite"/>
    </source>
</evidence>
<feature type="compositionally biased region" description="Low complexity" evidence="1">
    <location>
        <begin position="290"/>
        <end position="303"/>
    </location>
</feature>
<gene>
    <name evidence="2" type="ORF">UCRPC4_g05429</name>
</gene>
<feature type="compositionally biased region" description="Polar residues" evidence="1">
    <location>
        <begin position="10"/>
        <end position="39"/>
    </location>
</feature>
<evidence type="ECO:0000313" key="2">
    <source>
        <dbReference type="EMBL" id="KKY17796.1"/>
    </source>
</evidence>
<reference evidence="2 3" key="2">
    <citation type="submission" date="2015-05" db="EMBL/GenBank/DDBJ databases">
        <authorList>
            <person name="Morales-Cruz A."/>
            <person name="Amrine K.C."/>
            <person name="Cantu D."/>
        </authorList>
    </citation>
    <scope>NUCLEOTIDE SEQUENCE [LARGE SCALE GENOMIC DNA]</scope>
    <source>
        <strain evidence="2">UCRPC4</strain>
    </source>
</reference>
<keyword evidence="3" id="KW-1185">Reference proteome</keyword>
<proteinExistence type="predicted"/>
<dbReference type="EMBL" id="LCWF01000137">
    <property type="protein sequence ID" value="KKY17796.1"/>
    <property type="molecule type" value="Genomic_DNA"/>
</dbReference>